<sequence length="99" mass="11908">MITFCLLNNYKNGLKPENQYCVCLYIGREKYDNLFQVGNLFKFQFSDLQDNGIYDQDNIHWPIEFFFCGDWKFMYLIMGLNAPNSKYFCLYCNCESNLR</sequence>
<evidence type="ECO:0000313" key="1">
    <source>
        <dbReference type="EMBL" id="RIB02050.1"/>
    </source>
</evidence>
<dbReference type="OrthoDB" id="2415320at2759"/>
<protein>
    <submittedName>
        <fullName evidence="1">Uncharacterized protein</fullName>
    </submittedName>
</protein>
<keyword evidence="2" id="KW-1185">Reference proteome</keyword>
<proteinExistence type="predicted"/>
<evidence type="ECO:0000313" key="2">
    <source>
        <dbReference type="Proteomes" id="UP000266673"/>
    </source>
</evidence>
<accession>A0A397TVI6</accession>
<dbReference type="AlphaFoldDB" id="A0A397TVI6"/>
<dbReference type="PANTHER" id="PTHR31424">
    <property type="entry name" value="PROTEIN CBG23806"/>
    <property type="match status" value="1"/>
</dbReference>
<dbReference type="EMBL" id="QKWP01002837">
    <property type="protein sequence ID" value="RIB02050.1"/>
    <property type="molecule type" value="Genomic_DNA"/>
</dbReference>
<organism evidence="1 2">
    <name type="scientific">Gigaspora rosea</name>
    <dbReference type="NCBI Taxonomy" id="44941"/>
    <lineage>
        <taxon>Eukaryota</taxon>
        <taxon>Fungi</taxon>
        <taxon>Fungi incertae sedis</taxon>
        <taxon>Mucoromycota</taxon>
        <taxon>Glomeromycotina</taxon>
        <taxon>Glomeromycetes</taxon>
        <taxon>Diversisporales</taxon>
        <taxon>Gigasporaceae</taxon>
        <taxon>Gigaspora</taxon>
    </lineage>
</organism>
<dbReference type="PANTHER" id="PTHR31424:SF5">
    <property type="entry name" value="APPLE DOMAIN-CONTAINING PROTEIN"/>
    <property type="match status" value="1"/>
</dbReference>
<reference evidence="1 2" key="1">
    <citation type="submission" date="2018-06" db="EMBL/GenBank/DDBJ databases">
        <title>Comparative genomics reveals the genomic features of Rhizophagus irregularis, R. cerebriforme, R. diaphanum and Gigaspora rosea, and their symbiotic lifestyle signature.</title>
        <authorList>
            <person name="Morin E."/>
            <person name="San Clemente H."/>
            <person name="Chen E.C.H."/>
            <person name="De La Providencia I."/>
            <person name="Hainaut M."/>
            <person name="Kuo A."/>
            <person name="Kohler A."/>
            <person name="Murat C."/>
            <person name="Tang N."/>
            <person name="Roy S."/>
            <person name="Loubradou J."/>
            <person name="Henrissat B."/>
            <person name="Grigoriev I.V."/>
            <person name="Corradi N."/>
            <person name="Roux C."/>
            <person name="Martin F.M."/>
        </authorList>
    </citation>
    <scope>NUCLEOTIDE SEQUENCE [LARGE SCALE GENOMIC DNA]</scope>
    <source>
        <strain evidence="1 2">DAOM 194757</strain>
    </source>
</reference>
<dbReference type="Proteomes" id="UP000266673">
    <property type="component" value="Unassembled WGS sequence"/>
</dbReference>
<comment type="caution">
    <text evidence="1">The sequence shown here is derived from an EMBL/GenBank/DDBJ whole genome shotgun (WGS) entry which is preliminary data.</text>
</comment>
<name>A0A397TVI6_9GLOM</name>
<gene>
    <name evidence="1" type="ORF">C2G38_2126177</name>
</gene>